<protein>
    <submittedName>
        <fullName evidence="1">Uncharacterized protein</fullName>
    </submittedName>
</protein>
<keyword evidence="2" id="KW-1185">Reference proteome</keyword>
<accession>A0ABQ6N315</accession>
<name>A0ABQ6N315_9STRA</name>
<sequence>WTSALRGYFDAFSGDRNFFLTNVPYVLPVPAFYKQDFKLMGDGGVAAFSPNVFRMWRGVGDRDYETPNVGTMADRINALPAGTVLGMYTSGDQGLRLNHIADMVELLGEDVRIVNDAVLGSLARQRGERRGGG</sequence>
<evidence type="ECO:0000313" key="1">
    <source>
        <dbReference type="EMBL" id="GMI39058.1"/>
    </source>
</evidence>
<feature type="non-terminal residue" evidence="1">
    <location>
        <position position="1"/>
    </location>
</feature>
<proteinExistence type="predicted"/>
<comment type="caution">
    <text evidence="1">The sequence shown here is derived from an EMBL/GenBank/DDBJ whole genome shotgun (WGS) entry which is preliminary data.</text>
</comment>
<organism evidence="1 2">
    <name type="scientific">Tetraparma gracilis</name>
    <dbReference type="NCBI Taxonomy" id="2962635"/>
    <lineage>
        <taxon>Eukaryota</taxon>
        <taxon>Sar</taxon>
        <taxon>Stramenopiles</taxon>
        <taxon>Ochrophyta</taxon>
        <taxon>Bolidophyceae</taxon>
        <taxon>Parmales</taxon>
        <taxon>Triparmaceae</taxon>
        <taxon>Tetraparma</taxon>
    </lineage>
</organism>
<gene>
    <name evidence="1" type="ORF">TeGR_g14024</name>
</gene>
<dbReference type="EMBL" id="BRYB01003581">
    <property type="protein sequence ID" value="GMI39058.1"/>
    <property type="molecule type" value="Genomic_DNA"/>
</dbReference>
<reference evidence="1 2" key="1">
    <citation type="journal article" date="2023" name="Commun. Biol.">
        <title>Genome analysis of Parmales, the sister group of diatoms, reveals the evolutionary specialization of diatoms from phago-mixotrophs to photoautotrophs.</title>
        <authorList>
            <person name="Ban H."/>
            <person name="Sato S."/>
            <person name="Yoshikawa S."/>
            <person name="Yamada K."/>
            <person name="Nakamura Y."/>
            <person name="Ichinomiya M."/>
            <person name="Sato N."/>
            <person name="Blanc-Mathieu R."/>
            <person name="Endo H."/>
            <person name="Kuwata A."/>
            <person name="Ogata H."/>
        </authorList>
    </citation>
    <scope>NUCLEOTIDE SEQUENCE [LARGE SCALE GENOMIC DNA]</scope>
</reference>
<dbReference type="Proteomes" id="UP001165060">
    <property type="component" value="Unassembled WGS sequence"/>
</dbReference>
<evidence type="ECO:0000313" key="2">
    <source>
        <dbReference type="Proteomes" id="UP001165060"/>
    </source>
</evidence>